<evidence type="ECO:0000256" key="4">
    <source>
        <dbReference type="PROSITE-ProRule" id="PRU00175"/>
    </source>
</evidence>
<feature type="coiled-coil region" evidence="5">
    <location>
        <begin position="86"/>
        <end position="113"/>
    </location>
</feature>
<organism evidence="8 9">
    <name type="scientific">Seriola lalandi dorsalis</name>
    <dbReference type="NCBI Taxonomy" id="1841481"/>
    <lineage>
        <taxon>Eukaryota</taxon>
        <taxon>Metazoa</taxon>
        <taxon>Chordata</taxon>
        <taxon>Craniata</taxon>
        <taxon>Vertebrata</taxon>
        <taxon>Euteleostomi</taxon>
        <taxon>Actinopterygii</taxon>
        <taxon>Neopterygii</taxon>
        <taxon>Teleostei</taxon>
        <taxon>Neoteleostei</taxon>
        <taxon>Acanthomorphata</taxon>
        <taxon>Carangaria</taxon>
        <taxon>Carangiformes</taxon>
        <taxon>Carangidae</taxon>
        <taxon>Seriola</taxon>
    </lineage>
</organism>
<reference evidence="8" key="1">
    <citation type="submission" date="2025-08" db="UniProtKB">
        <authorList>
            <consortium name="Ensembl"/>
        </authorList>
    </citation>
    <scope>IDENTIFICATION</scope>
</reference>
<dbReference type="InterPro" id="IPR001841">
    <property type="entry name" value="Znf_RING"/>
</dbReference>
<dbReference type="FunFam" id="2.60.120.920:FF:000004">
    <property type="entry name" value="Butyrophilin subfamily 1 member A1"/>
    <property type="match status" value="1"/>
</dbReference>
<dbReference type="InterPro" id="IPR003877">
    <property type="entry name" value="SPRY_dom"/>
</dbReference>
<evidence type="ECO:0000259" key="7">
    <source>
        <dbReference type="PROSITE" id="PS50188"/>
    </source>
</evidence>
<feature type="coiled-coil region" evidence="5">
    <location>
        <begin position="152"/>
        <end position="211"/>
    </location>
</feature>
<dbReference type="SUPFAM" id="SSF49899">
    <property type="entry name" value="Concanavalin A-like lectins/glucanases"/>
    <property type="match status" value="1"/>
</dbReference>
<dbReference type="InterPro" id="IPR006574">
    <property type="entry name" value="PRY"/>
</dbReference>
<evidence type="ECO:0000313" key="9">
    <source>
        <dbReference type="Proteomes" id="UP000261360"/>
    </source>
</evidence>
<dbReference type="InterPro" id="IPR003879">
    <property type="entry name" value="Butyrophylin_SPRY"/>
</dbReference>
<evidence type="ECO:0000256" key="1">
    <source>
        <dbReference type="ARBA" id="ARBA00022723"/>
    </source>
</evidence>
<name>A0A3B4WIS7_SERLL</name>
<dbReference type="InterPro" id="IPR027370">
    <property type="entry name" value="Znf-RING_euk"/>
</dbReference>
<keyword evidence="5" id="KW-0175">Coiled coil</keyword>
<dbReference type="AlphaFoldDB" id="A0A3B4WIS7"/>
<dbReference type="PRINTS" id="PR01407">
    <property type="entry name" value="BUTYPHLNCDUF"/>
</dbReference>
<dbReference type="InterPro" id="IPR050143">
    <property type="entry name" value="TRIM/RBCC"/>
</dbReference>
<dbReference type="PROSITE" id="PS00518">
    <property type="entry name" value="ZF_RING_1"/>
    <property type="match status" value="1"/>
</dbReference>
<evidence type="ECO:0000256" key="5">
    <source>
        <dbReference type="SAM" id="Coils"/>
    </source>
</evidence>
<feature type="domain" description="RING-type" evidence="6">
    <location>
        <begin position="14"/>
        <end position="54"/>
    </location>
</feature>
<dbReference type="InterPro" id="IPR013083">
    <property type="entry name" value="Znf_RING/FYVE/PHD"/>
</dbReference>
<dbReference type="Gene3D" id="3.30.40.10">
    <property type="entry name" value="Zinc/RING finger domain, C3HC4 (zinc finger)"/>
    <property type="match status" value="1"/>
</dbReference>
<dbReference type="GO" id="GO:0008270">
    <property type="term" value="F:zinc ion binding"/>
    <property type="evidence" value="ECO:0007669"/>
    <property type="project" value="UniProtKB-KW"/>
</dbReference>
<dbReference type="InterPro" id="IPR017907">
    <property type="entry name" value="Znf_RING_CS"/>
</dbReference>
<protein>
    <submittedName>
        <fullName evidence="8">Uncharacterized protein</fullName>
    </submittedName>
</protein>
<dbReference type="Pfam" id="PF25600">
    <property type="entry name" value="TRIM_CC"/>
    <property type="match status" value="1"/>
</dbReference>
<proteinExistence type="predicted"/>
<dbReference type="Ensembl" id="ENSSLDT00000003967.1">
    <property type="protein sequence ID" value="ENSSLDP00000003835.1"/>
    <property type="gene ID" value="ENSSLDG00000002899.1"/>
</dbReference>
<dbReference type="Pfam" id="PF00622">
    <property type="entry name" value="SPRY"/>
    <property type="match status" value="1"/>
</dbReference>
<reference evidence="8" key="2">
    <citation type="submission" date="2025-09" db="UniProtKB">
        <authorList>
            <consortium name="Ensembl"/>
        </authorList>
    </citation>
    <scope>IDENTIFICATION</scope>
</reference>
<dbReference type="InterPro" id="IPR058030">
    <property type="entry name" value="TRIM8/14/16/25/29/45/65_CC"/>
</dbReference>
<dbReference type="SUPFAM" id="SSF57850">
    <property type="entry name" value="RING/U-box"/>
    <property type="match status" value="1"/>
</dbReference>
<evidence type="ECO:0000256" key="3">
    <source>
        <dbReference type="ARBA" id="ARBA00022833"/>
    </source>
</evidence>
<dbReference type="Gene3D" id="2.60.120.920">
    <property type="match status" value="1"/>
</dbReference>
<dbReference type="InterPro" id="IPR013320">
    <property type="entry name" value="ConA-like_dom_sf"/>
</dbReference>
<dbReference type="PROSITE" id="PS50089">
    <property type="entry name" value="ZF_RING_2"/>
    <property type="match status" value="1"/>
</dbReference>
<dbReference type="PANTHER" id="PTHR24103">
    <property type="entry name" value="E3 UBIQUITIN-PROTEIN LIGASE TRIM"/>
    <property type="match status" value="1"/>
</dbReference>
<feature type="domain" description="B30.2/SPRY" evidence="7">
    <location>
        <begin position="200"/>
        <end position="397"/>
    </location>
</feature>
<dbReference type="PROSITE" id="PS50188">
    <property type="entry name" value="B302_SPRY"/>
    <property type="match status" value="1"/>
</dbReference>
<keyword evidence="1" id="KW-0479">Metal-binding</keyword>
<dbReference type="SMART" id="SM00449">
    <property type="entry name" value="SPRY"/>
    <property type="match status" value="1"/>
</dbReference>
<dbReference type="Pfam" id="PF13445">
    <property type="entry name" value="zf-RING_UBOX"/>
    <property type="match status" value="1"/>
</dbReference>
<keyword evidence="2 4" id="KW-0863">Zinc-finger</keyword>
<dbReference type="InterPro" id="IPR043136">
    <property type="entry name" value="B30.2/SPRY_sf"/>
</dbReference>
<keyword evidence="9" id="KW-1185">Reference proteome</keyword>
<dbReference type="InterPro" id="IPR001870">
    <property type="entry name" value="B30.2/SPRY"/>
</dbReference>
<dbReference type="SMART" id="SM00184">
    <property type="entry name" value="RING"/>
    <property type="match status" value="1"/>
</dbReference>
<evidence type="ECO:0000313" key="8">
    <source>
        <dbReference type="Ensembl" id="ENSSLDP00000003835.1"/>
    </source>
</evidence>
<sequence>MAANCLLSEDQFLCSICLDVFTDPVTTPCGHNFCKNCITTHWDISDRCQCPMCKKVFKRRPELHINTLFSEVVAQFKHEAQQKTSSSSSEQQLEKTEAEIQQMIQKRRVKIQEIKHSVKISKDDVFTALKESVDRGLNQLIKEIQDKQKTTDKQAEDFITELEQEISELMKRSTEVEQVRPSYEGTVVRAVAQLEETLSEEMKKLIEAELKRVQQYAEDVTLDPDTAHPNLILSKDGKKVHCGDVRKFLPDNKERFSVGHCVLAKQSFSSGRFYFEVQVKGKTDWKLGVARESINRKGKITLRPEYGYWMIFLRNGNEYKALASPPVRLSLKSQPEKVGVFVDYEEGLVSFYDVAAAALIYSFTGCSFTKKLFPYFNPRLNYGGKNSAPVTICPVSSTW</sequence>
<evidence type="ECO:0000259" key="6">
    <source>
        <dbReference type="PROSITE" id="PS50089"/>
    </source>
</evidence>
<accession>A0A3B4WIS7</accession>
<keyword evidence="3" id="KW-0862">Zinc</keyword>
<dbReference type="GeneTree" id="ENSGT01040000240400"/>
<dbReference type="CDD" id="cd13733">
    <property type="entry name" value="SPRY_PRY_C-I_1"/>
    <property type="match status" value="1"/>
</dbReference>
<dbReference type="Proteomes" id="UP000261360">
    <property type="component" value="Unplaced"/>
</dbReference>
<evidence type="ECO:0000256" key="2">
    <source>
        <dbReference type="ARBA" id="ARBA00022771"/>
    </source>
</evidence>
<dbReference type="SMART" id="SM00589">
    <property type="entry name" value="PRY"/>
    <property type="match status" value="1"/>
</dbReference>
<dbReference type="Pfam" id="PF13765">
    <property type="entry name" value="PRY"/>
    <property type="match status" value="1"/>
</dbReference>